<feature type="transmembrane region" description="Helical" evidence="9">
    <location>
        <begin position="440"/>
        <end position="460"/>
    </location>
</feature>
<feature type="domain" description="SSD" evidence="10">
    <location>
        <begin position="368"/>
        <end position="497"/>
    </location>
</feature>
<organism evidence="11 12">
    <name type="scientific">Microvirga subterranea</name>
    <dbReference type="NCBI Taxonomy" id="186651"/>
    <lineage>
        <taxon>Bacteria</taxon>
        <taxon>Pseudomonadati</taxon>
        <taxon>Pseudomonadota</taxon>
        <taxon>Alphaproteobacteria</taxon>
        <taxon>Hyphomicrobiales</taxon>
        <taxon>Methylobacteriaceae</taxon>
        <taxon>Microvirga</taxon>
    </lineage>
</organism>
<proteinExistence type="inferred from homology"/>
<dbReference type="Pfam" id="PF00873">
    <property type="entry name" value="ACR_tran"/>
    <property type="match status" value="1"/>
</dbReference>
<feature type="transmembrane region" description="Helical" evidence="9">
    <location>
        <begin position="878"/>
        <end position="896"/>
    </location>
</feature>
<dbReference type="Gene3D" id="1.20.1640.10">
    <property type="entry name" value="Multidrug efflux transporter AcrB transmembrane domain"/>
    <property type="match status" value="2"/>
</dbReference>
<dbReference type="OrthoDB" id="9807350at2"/>
<comment type="similarity">
    <text evidence="2 9">Belongs to the resistance-nodulation-cell division (RND) (TC 2.A.6) family.</text>
</comment>
<feature type="transmembrane region" description="Helical" evidence="9">
    <location>
        <begin position="545"/>
        <end position="562"/>
    </location>
</feature>
<feature type="transmembrane region" description="Helical" evidence="9">
    <location>
        <begin position="397"/>
        <end position="419"/>
    </location>
</feature>
<evidence type="ECO:0000256" key="9">
    <source>
        <dbReference type="RuleBase" id="RU364070"/>
    </source>
</evidence>
<accession>A0A370HIG1</accession>
<evidence type="ECO:0000256" key="4">
    <source>
        <dbReference type="ARBA" id="ARBA00022475"/>
    </source>
</evidence>
<dbReference type="GO" id="GO:0009636">
    <property type="term" value="P:response to toxic substance"/>
    <property type="evidence" value="ECO:0007669"/>
    <property type="project" value="UniProtKB-ARBA"/>
</dbReference>
<dbReference type="SUPFAM" id="SSF82693">
    <property type="entry name" value="Multidrug efflux transporter AcrB pore domain, PN1, PN2, PC1 and PC2 subdomains"/>
    <property type="match status" value="4"/>
</dbReference>
<evidence type="ECO:0000256" key="5">
    <source>
        <dbReference type="ARBA" id="ARBA00022519"/>
    </source>
</evidence>
<feature type="transmembrane region" description="Helical" evidence="9">
    <location>
        <begin position="369"/>
        <end position="391"/>
    </location>
</feature>
<dbReference type="PROSITE" id="PS50156">
    <property type="entry name" value="SSD"/>
    <property type="match status" value="1"/>
</dbReference>
<dbReference type="EMBL" id="QQBB01000006">
    <property type="protein sequence ID" value="RDI57981.1"/>
    <property type="molecule type" value="Genomic_DNA"/>
</dbReference>
<dbReference type="FunFam" id="1.20.1640.10:FF:000001">
    <property type="entry name" value="Efflux pump membrane transporter"/>
    <property type="match status" value="1"/>
</dbReference>
<feature type="transmembrane region" description="Helical" evidence="9">
    <location>
        <begin position="980"/>
        <end position="999"/>
    </location>
</feature>
<dbReference type="AlphaFoldDB" id="A0A370HIG1"/>
<keyword evidence="8 9" id="KW-0472">Membrane</keyword>
<dbReference type="SUPFAM" id="SSF82714">
    <property type="entry name" value="Multidrug efflux transporter AcrB TolC docking domain, DN and DC subdomains"/>
    <property type="match status" value="2"/>
</dbReference>
<evidence type="ECO:0000256" key="8">
    <source>
        <dbReference type="ARBA" id="ARBA00023136"/>
    </source>
</evidence>
<dbReference type="InterPro" id="IPR027463">
    <property type="entry name" value="AcrB_DN_DC_subdom"/>
</dbReference>
<evidence type="ECO:0000313" key="11">
    <source>
        <dbReference type="EMBL" id="RDI57981.1"/>
    </source>
</evidence>
<dbReference type="GO" id="GO:0042910">
    <property type="term" value="F:xenobiotic transmembrane transporter activity"/>
    <property type="evidence" value="ECO:0007669"/>
    <property type="project" value="TreeGrafter"/>
</dbReference>
<dbReference type="InterPro" id="IPR004764">
    <property type="entry name" value="MdtF-like"/>
</dbReference>
<evidence type="ECO:0000256" key="7">
    <source>
        <dbReference type="ARBA" id="ARBA00022989"/>
    </source>
</evidence>
<dbReference type="NCBIfam" id="NF000282">
    <property type="entry name" value="RND_permease_1"/>
    <property type="match status" value="1"/>
</dbReference>
<feature type="transmembrane region" description="Helical" evidence="9">
    <location>
        <begin position="472"/>
        <end position="499"/>
    </location>
</feature>
<dbReference type="InterPro" id="IPR001036">
    <property type="entry name" value="Acrflvin-R"/>
</dbReference>
<protein>
    <recommendedName>
        <fullName evidence="9">Efflux pump membrane transporter</fullName>
    </recommendedName>
</protein>
<dbReference type="NCBIfam" id="TIGR00915">
    <property type="entry name" value="2A0602"/>
    <property type="match status" value="1"/>
</dbReference>
<keyword evidence="6 9" id="KW-0812">Transmembrane</keyword>
<keyword evidence="4" id="KW-1003">Cell membrane</keyword>
<dbReference type="InterPro" id="IPR000731">
    <property type="entry name" value="SSD"/>
</dbReference>
<evidence type="ECO:0000256" key="2">
    <source>
        <dbReference type="ARBA" id="ARBA00010942"/>
    </source>
</evidence>
<reference evidence="11 12" key="1">
    <citation type="submission" date="2018-07" db="EMBL/GenBank/DDBJ databases">
        <title>Genomic Encyclopedia of Type Strains, Phase IV (KMG-IV): sequencing the most valuable type-strain genomes for metagenomic binning, comparative biology and taxonomic classification.</title>
        <authorList>
            <person name="Goeker M."/>
        </authorList>
    </citation>
    <scope>NUCLEOTIDE SEQUENCE [LARGE SCALE GENOMIC DNA]</scope>
    <source>
        <strain evidence="11 12">DSM 14364</strain>
    </source>
</reference>
<sequence>MRFAHFFVDRPIFATVLSAILLIVGGIAYTTLPVAQYPEVTPPTVVVRASYPGADAETVAATVATPLEQQINGVEDMLYMSSYSTGDGSMALTITFKLGTDLDKAQVLVQNRVAIATPRLPDEVRRLGVTTLKSSPDLMMVVHMLSPDGSYDQLYVSNYARNYVRDVLMRLDGVGDLIIFGERQYSLRVWLDPERLASFGLTSAEVVRAIQEQNVQVSGGALGQEPTPGEAAFQMTVTTQGRFEDPRQFRQIIVQATRDGRLVRLQDVARIELGAQDYVTNSYLNGKPAVALAIFQRPGTNALAAADQIIHTMEQLKANFPPGIAYQIVYNPTEFIAESVNEVYKTLFEATALVVLVVIVFLQSWRTAIIPIVAIPVSLVGTFAVMAALGFSINTLTLFGLVLAIGIVVDDAIVVVENVERNIAMGMSPRDAAHETMDEVGTALVAIALVLVAVFVPTAFIPGISGQFYRQFALTIAVSTAISAFNSLTLSPALAAWLLKPHSHEPPKNVLVRAGKAAAGRFNRGFDATSRGYARAVGAVARHKLIVLPVYVGLLAGTVWIANHVPRGFIPTLDQGYAIVVVQLPDGSSLSRTDAVVQRASKLIQETPGVLDAVAFAGFSGATFTNATNSAAIFARFKPFDERVKEGDSASKIIGNLFGRMQQIEEAFIIAIPPPPVRGLGNSGGFKLQIQNRTGDDVRGILAVAYQMMGKAQQNPNLSGVFTTFSANSPQVYLEIDRQKASILNVPIPNIFETLRINLGTAYVNDFNAFGRVYQVRAQADQRFRIDQEDINRLRVRSSTGALVPLGTLVEMREVSGPDLIQRYNMFTSVALQGNAAPGVSSGTALDVMEDLARQSLSPGMGYEWTELAFQERQTGNTAVFIFALSVLFVFLVLAAQYESWSLPVAIILIVPMSVLSALIGVMIRGQDNNILTQIGLVVLVGLAAKNAILIVEFAKQAEEEGKAPVEAVIEACRLRLRPILMTAFAFILGVLPLAIATGPGAEMRQALGTAVFAGMLGVTFFGLFLTPVFYVAMRLLVMRFTRRRPAVPGHAADARPSPAE</sequence>
<dbReference type="Proteomes" id="UP000254925">
    <property type="component" value="Unassembled WGS sequence"/>
</dbReference>
<dbReference type="GO" id="GO:0005886">
    <property type="term" value="C:plasma membrane"/>
    <property type="evidence" value="ECO:0007669"/>
    <property type="project" value="UniProtKB-SubCell"/>
</dbReference>
<dbReference type="RefSeq" id="WP_114771198.1">
    <property type="nucleotide sequence ID" value="NZ_QQBB01000006.1"/>
</dbReference>
<evidence type="ECO:0000256" key="3">
    <source>
        <dbReference type="ARBA" id="ARBA00022448"/>
    </source>
</evidence>
<comment type="subcellular location">
    <subcellularLocation>
        <location evidence="1 9">Cell inner membrane</location>
        <topology evidence="1 9">Multi-pass membrane protein</topology>
    </subcellularLocation>
</comment>
<comment type="caution">
    <text evidence="11">The sequence shown here is derived from an EMBL/GenBank/DDBJ whole genome shotgun (WGS) entry which is preliminary data.</text>
</comment>
<dbReference type="Gene3D" id="3.30.70.1430">
    <property type="entry name" value="Multidrug efflux transporter AcrB pore domain"/>
    <property type="match status" value="2"/>
</dbReference>
<dbReference type="Gene3D" id="3.30.70.1440">
    <property type="entry name" value="Multidrug efflux transporter AcrB pore domain"/>
    <property type="match status" value="1"/>
</dbReference>
<feature type="transmembrane region" description="Helical" evidence="9">
    <location>
        <begin position="1011"/>
        <end position="1034"/>
    </location>
</feature>
<keyword evidence="5 9" id="KW-0997">Cell inner membrane</keyword>
<evidence type="ECO:0000256" key="6">
    <source>
        <dbReference type="ARBA" id="ARBA00022692"/>
    </source>
</evidence>
<dbReference type="GO" id="GO:0015562">
    <property type="term" value="F:efflux transmembrane transporter activity"/>
    <property type="evidence" value="ECO:0007669"/>
    <property type="project" value="InterPro"/>
</dbReference>
<dbReference type="PANTHER" id="PTHR32063:SF11">
    <property type="entry name" value="CATION OR DRUG EFFLUX SYSTEM PROTEIN"/>
    <property type="match status" value="1"/>
</dbReference>
<gene>
    <name evidence="11" type="ORF">DES45_106295</name>
</gene>
<dbReference type="Gene3D" id="3.30.2090.10">
    <property type="entry name" value="Multidrug efflux transporter AcrB TolC docking domain, DN and DC subdomains"/>
    <property type="match status" value="2"/>
</dbReference>
<dbReference type="FunFam" id="3.30.70.1430:FF:000001">
    <property type="entry name" value="Efflux pump membrane transporter"/>
    <property type="match status" value="1"/>
</dbReference>
<evidence type="ECO:0000313" key="12">
    <source>
        <dbReference type="Proteomes" id="UP000254925"/>
    </source>
</evidence>
<feature type="transmembrane region" description="Helical" evidence="9">
    <location>
        <begin position="903"/>
        <end position="925"/>
    </location>
</feature>
<feature type="transmembrane region" description="Helical" evidence="9">
    <location>
        <begin position="343"/>
        <end position="362"/>
    </location>
</feature>
<dbReference type="PRINTS" id="PR00702">
    <property type="entry name" value="ACRIFLAVINRP"/>
</dbReference>
<evidence type="ECO:0000256" key="1">
    <source>
        <dbReference type="ARBA" id="ARBA00004429"/>
    </source>
</evidence>
<dbReference type="Gene3D" id="3.30.70.1320">
    <property type="entry name" value="Multidrug efflux transporter AcrB pore domain like"/>
    <property type="match status" value="1"/>
</dbReference>
<evidence type="ECO:0000259" key="10">
    <source>
        <dbReference type="PROSITE" id="PS50156"/>
    </source>
</evidence>
<dbReference type="PANTHER" id="PTHR32063">
    <property type="match status" value="1"/>
</dbReference>
<dbReference type="SUPFAM" id="SSF82866">
    <property type="entry name" value="Multidrug efflux transporter AcrB transmembrane domain"/>
    <property type="match status" value="2"/>
</dbReference>
<keyword evidence="3 9" id="KW-0813">Transport</keyword>
<name>A0A370HIG1_9HYPH</name>
<comment type="caution">
    <text evidence="9">Lacks conserved residue(s) required for the propagation of feature annotation.</text>
</comment>
<keyword evidence="12" id="KW-1185">Reference proteome</keyword>
<keyword evidence="7 9" id="KW-1133">Transmembrane helix</keyword>
<feature type="transmembrane region" description="Helical" evidence="9">
    <location>
        <begin position="12"/>
        <end position="32"/>
    </location>
</feature>